<dbReference type="PANTHER" id="PTHR14856">
    <property type="entry name" value="PQ-LOOP REPEAT-CONTAINING PROTEIN 1-LIKE PROTEIN"/>
    <property type="match status" value="1"/>
</dbReference>
<keyword evidence="7" id="KW-1185">Reference proteome</keyword>
<keyword evidence="4 5" id="KW-0472">Membrane</keyword>
<keyword evidence="3 5" id="KW-1133">Transmembrane helix</keyword>
<dbReference type="InterPro" id="IPR006603">
    <property type="entry name" value="PQ-loop_rpt"/>
</dbReference>
<organism evidence="6 7">
    <name type="scientific">Fragariocoptes setiger</name>
    <dbReference type="NCBI Taxonomy" id="1670756"/>
    <lineage>
        <taxon>Eukaryota</taxon>
        <taxon>Metazoa</taxon>
        <taxon>Ecdysozoa</taxon>
        <taxon>Arthropoda</taxon>
        <taxon>Chelicerata</taxon>
        <taxon>Arachnida</taxon>
        <taxon>Acari</taxon>
        <taxon>Acariformes</taxon>
        <taxon>Trombidiformes</taxon>
        <taxon>Prostigmata</taxon>
        <taxon>Eupodina</taxon>
        <taxon>Eriophyoidea</taxon>
        <taxon>Phytoptidae</taxon>
        <taxon>Fragariocoptes</taxon>
    </lineage>
</organism>
<dbReference type="EMBL" id="JAIFTH010000015">
    <property type="protein sequence ID" value="KAG9511264.1"/>
    <property type="molecule type" value="Genomic_DNA"/>
</dbReference>
<accession>A0ABQ7SCX0</accession>
<evidence type="ECO:0000256" key="3">
    <source>
        <dbReference type="ARBA" id="ARBA00022989"/>
    </source>
</evidence>
<protein>
    <submittedName>
        <fullName evidence="6">Solute carrier family 66 member 2</fullName>
    </submittedName>
</protein>
<proteinExistence type="predicted"/>
<comment type="subcellular location">
    <subcellularLocation>
        <location evidence="1">Membrane</location>
        <topology evidence="1">Multi-pass membrane protein</topology>
    </subcellularLocation>
</comment>
<feature type="transmembrane region" description="Helical" evidence="5">
    <location>
        <begin position="193"/>
        <end position="212"/>
    </location>
</feature>
<dbReference type="Pfam" id="PF04193">
    <property type="entry name" value="PQ-loop"/>
    <property type="match status" value="1"/>
</dbReference>
<name>A0ABQ7SCX0_9ACAR</name>
<evidence type="ECO:0000313" key="6">
    <source>
        <dbReference type="EMBL" id="KAG9511264.1"/>
    </source>
</evidence>
<comment type="caution">
    <text evidence="6">The sequence shown here is derived from an EMBL/GenBank/DDBJ whole genome shotgun (WGS) entry which is preliminary data.</text>
</comment>
<dbReference type="PANTHER" id="PTHR14856:SF9">
    <property type="entry name" value="PQ-LOOP REPEAT-CONTAINING PROTEIN 1"/>
    <property type="match status" value="1"/>
</dbReference>
<dbReference type="SMART" id="SM00679">
    <property type="entry name" value="CTNS"/>
    <property type="match status" value="1"/>
</dbReference>
<evidence type="ECO:0000256" key="1">
    <source>
        <dbReference type="ARBA" id="ARBA00004141"/>
    </source>
</evidence>
<evidence type="ECO:0000256" key="4">
    <source>
        <dbReference type="ARBA" id="ARBA00023136"/>
    </source>
</evidence>
<dbReference type="InterPro" id="IPR052241">
    <property type="entry name" value="SLC66/Scramblase_ANY1"/>
</dbReference>
<evidence type="ECO:0000256" key="5">
    <source>
        <dbReference type="SAM" id="Phobius"/>
    </source>
</evidence>
<evidence type="ECO:0000313" key="7">
    <source>
        <dbReference type="Proteomes" id="UP000825002"/>
    </source>
</evidence>
<dbReference type="Proteomes" id="UP000825002">
    <property type="component" value="Unassembled WGS sequence"/>
</dbReference>
<sequence>MTIKISNDMTASGHYIERLQTATATLPAQVPLQLTLLGVSMSNNIPEEPNDGNSTSATNITTYTKDVVDWISDFPWPSAAVLTALLGNLSSVAMIVGGLLPYVPQYIQIHRSKDSSGTECRYFWRWTSFTSYLEFLCIFSIILAFVVYLSVTQLENPHVVETIGYASTIIESMLGLPQFITNFRKKSTFGMSVSMVMMWLSGDLFKTVYFVVKDTPKQFWLCGFTQVTIDLLIMLQICLYRGHIPVSIEIEHPDLEVSPKASLT</sequence>
<gene>
    <name evidence="6" type="primary">SLC66A2</name>
    <name evidence="6" type="ORF">GZH46_00170</name>
</gene>
<evidence type="ECO:0000256" key="2">
    <source>
        <dbReference type="ARBA" id="ARBA00022692"/>
    </source>
</evidence>
<keyword evidence="2 5" id="KW-0812">Transmembrane</keyword>
<dbReference type="Gene3D" id="1.20.1280.290">
    <property type="match status" value="1"/>
</dbReference>
<reference evidence="6 7" key="1">
    <citation type="submission" date="2020-10" db="EMBL/GenBank/DDBJ databases">
        <authorList>
            <person name="Klimov P.B."/>
            <person name="Dyachkov S.M."/>
            <person name="Chetverikov P.E."/>
        </authorList>
    </citation>
    <scope>NUCLEOTIDE SEQUENCE [LARGE SCALE GENOMIC DNA]</scope>
    <source>
        <strain evidence="6">BMOC 18-1129-001#AD2665</strain>
        <tissue evidence="6">Entire mites</tissue>
    </source>
</reference>
<feature type="transmembrane region" description="Helical" evidence="5">
    <location>
        <begin position="131"/>
        <end position="151"/>
    </location>
</feature>
<feature type="transmembrane region" description="Helical" evidence="5">
    <location>
        <begin position="79"/>
        <end position="103"/>
    </location>
</feature>